<evidence type="ECO:0000256" key="1">
    <source>
        <dbReference type="ARBA" id="ARBA00022679"/>
    </source>
</evidence>
<dbReference type="Pfam" id="PF00583">
    <property type="entry name" value="Acetyltransf_1"/>
    <property type="match status" value="1"/>
</dbReference>
<proteinExistence type="predicted"/>
<dbReference type="Gene3D" id="3.40.630.30">
    <property type="match status" value="1"/>
</dbReference>
<protein>
    <submittedName>
        <fullName evidence="4">GNAT family acetyltransferase</fullName>
        <ecNumber evidence="4">2.3.1.-</ecNumber>
    </submittedName>
</protein>
<dbReference type="CDD" id="cd04301">
    <property type="entry name" value="NAT_SF"/>
    <property type="match status" value="1"/>
</dbReference>
<dbReference type="EC" id="2.3.1.-" evidence="4"/>
<gene>
    <name evidence="4" type="ORF">O1D97_07055</name>
</gene>
<dbReference type="EMBL" id="JAPUBN010000013">
    <property type="protein sequence ID" value="MCZ2721414.1"/>
    <property type="molecule type" value="Genomic_DNA"/>
</dbReference>
<evidence type="ECO:0000256" key="2">
    <source>
        <dbReference type="ARBA" id="ARBA00023315"/>
    </source>
</evidence>
<accession>A0ABT4JSV9</accession>
<reference evidence="4" key="1">
    <citation type="submission" date="2022-12" db="EMBL/GenBank/DDBJ databases">
        <title>Marinomonas 15G1-11 sp. nov, isolated from marine algae.</title>
        <authorList>
            <person name="Butt M."/>
            <person name="Choi D.G."/>
            <person name="Kim J.M."/>
            <person name="Lee J.K."/>
            <person name="Baek J.H."/>
            <person name="Jeon C.O."/>
        </authorList>
    </citation>
    <scope>NUCLEOTIDE SEQUENCE</scope>
    <source>
        <strain evidence="4">15G1-11</strain>
    </source>
</reference>
<evidence type="ECO:0000313" key="5">
    <source>
        <dbReference type="Proteomes" id="UP001149719"/>
    </source>
</evidence>
<dbReference type="GO" id="GO:0016746">
    <property type="term" value="F:acyltransferase activity"/>
    <property type="evidence" value="ECO:0007669"/>
    <property type="project" value="UniProtKB-KW"/>
</dbReference>
<keyword evidence="2 4" id="KW-0012">Acyltransferase</keyword>
<evidence type="ECO:0000313" key="4">
    <source>
        <dbReference type="EMBL" id="MCZ2721414.1"/>
    </source>
</evidence>
<dbReference type="InterPro" id="IPR016181">
    <property type="entry name" value="Acyl_CoA_acyltransferase"/>
</dbReference>
<organism evidence="4 5">
    <name type="scientific">Marinomonas phaeophyticola</name>
    <dbReference type="NCBI Taxonomy" id="3004091"/>
    <lineage>
        <taxon>Bacteria</taxon>
        <taxon>Pseudomonadati</taxon>
        <taxon>Pseudomonadota</taxon>
        <taxon>Gammaproteobacteria</taxon>
        <taxon>Oceanospirillales</taxon>
        <taxon>Oceanospirillaceae</taxon>
        <taxon>Marinomonas</taxon>
    </lineage>
</organism>
<evidence type="ECO:0000259" key="3">
    <source>
        <dbReference type="PROSITE" id="PS51186"/>
    </source>
</evidence>
<keyword evidence="1 4" id="KW-0808">Transferase</keyword>
<keyword evidence="5" id="KW-1185">Reference proteome</keyword>
<dbReference type="PANTHER" id="PTHR43877">
    <property type="entry name" value="AMINOALKYLPHOSPHONATE N-ACETYLTRANSFERASE-RELATED-RELATED"/>
    <property type="match status" value="1"/>
</dbReference>
<dbReference type="PANTHER" id="PTHR43877:SF2">
    <property type="entry name" value="AMINOALKYLPHOSPHONATE N-ACETYLTRANSFERASE-RELATED"/>
    <property type="match status" value="1"/>
</dbReference>
<dbReference type="PROSITE" id="PS51186">
    <property type="entry name" value="GNAT"/>
    <property type="match status" value="1"/>
</dbReference>
<feature type="domain" description="N-acetyltransferase" evidence="3">
    <location>
        <begin position="1"/>
        <end position="139"/>
    </location>
</feature>
<dbReference type="InterPro" id="IPR000182">
    <property type="entry name" value="GNAT_dom"/>
</dbReference>
<dbReference type="SUPFAM" id="SSF55729">
    <property type="entry name" value="Acyl-CoA N-acyltransferases (Nat)"/>
    <property type="match status" value="1"/>
</dbReference>
<sequence length="139" mass="15778">MQIRHFVESDRKDVITLWKACDLVKPQNDPNKDIDRKLKVDPELFLVGMEDGELVASVMGGYEGHRGWVNYLAVSPEAQRKGYGKQIMVAVEESIKQKGSPKINLQVRSSNHKVLAFYRAIGYVIEDVVSFGKRLEQDS</sequence>
<comment type="caution">
    <text evidence="4">The sequence shown here is derived from an EMBL/GenBank/DDBJ whole genome shotgun (WGS) entry which is preliminary data.</text>
</comment>
<dbReference type="Proteomes" id="UP001149719">
    <property type="component" value="Unassembled WGS sequence"/>
</dbReference>
<dbReference type="InterPro" id="IPR050832">
    <property type="entry name" value="Bact_Acetyltransf"/>
</dbReference>
<name>A0ABT4JSV9_9GAMM</name>
<dbReference type="NCBIfam" id="NF002959">
    <property type="entry name" value="PRK03624.1"/>
    <property type="match status" value="1"/>
</dbReference>
<dbReference type="RefSeq" id="WP_269124183.1">
    <property type="nucleotide sequence ID" value="NZ_JAPUBN010000013.1"/>
</dbReference>